<organism evidence="6 7">
    <name type="scientific">Aureimonas endophytica</name>
    <dbReference type="NCBI Taxonomy" id="2027858"/>
    <lineage>
        <taxon>Bacteria</taxon>
        <taxon>Pseudomonadati</taxon>
        <taxon>Pseudomonadota</taxon>
        <taxon>Alphaproteobacteria</taxon>
        <taxon>Hyphomicrobiales</taxon>
        <taxon>Aurantimonadaceae</taxon>
        <taxon>Aureimonas</taxon>
    </lineage>
</organism>
<dbReference type="GO" id="GO:0005198">
    <property type="term" value="F:structural molecule activity"/>
    <property type="evidence" value="ECO:0007669"/>
    <property type="project" value="UniProtKB-UniRule"/>
</dbReference>
<dbReference type="PANTHER" id="PTHR42792:SF2">
    <property type="entry name" value="FLAGELLIN"/>
    <property type="match status" value="1"/>
</dbReference>
<keyword evidence="7" id="KW-1185">Reference proteome</keyword>
<comment type="function">
    <text evidence="3">Flagellin is the subunit protein which polymerizes to form the filaments of bacterial flagella.</text>
</comment>
<dbReference type="GO" id="GO:0005576">
    <property type="term" value="C:extracellular region"/>
    <property type="evidence" value="ECO:0007669"/>
    <property type="project" value="UniProtKB-SubCell"/>
</dbReference>
<name>A0A916ZRM4_9HYPH</name>
<dbReference type="Proteomes" id="UP000644699">
    <property type="component" value="Unassembled WGS sequence"/>
</dbReference>
<accession>A0A916ZRM4</accession>
<dbReference type="AlphaFoldDB" id="A0A916ZRM4"/>
<dbReference type="EMBL" id="BMIQ01000004">
    <property type="protein sequence ID" value="GGE08074.1"/>
    <property type="molecule type" value="Genomic_DNA"/>
</dbReference>
<dbReference type="InterPro" id="IPR001492">
    <property type="entry name" value="Flagellin"/>
</dbReference>
<keyword evidence="6" id="KW-0282">Flagellum</keyword>
<evidence type="ECO:0000313" key="6">
    <source>
        <dbReference type="EMBL" id="GGE08074.1"/>
    </source>
</evidence>
<evidence type="ECO:0000259" key="5">
    <source>
        <dbReference type="Pfam" id="PF00700"/>
    </source>
</evidence>
<evidence type="ECO:0000313" key="7">
    <source>
        <dbReference type="Proteomes" id="UP000644699"/>
    </source>
</evidence>
<reference evidence="6" key="1">
    <citation type="journal article" date="2014" name="Int. J. Syst. Evol. Microbiol.">
        <title>Complete genome sequence of Corynebacterium casei LMG S-19264T (=DSM 44701T), isolated from a smear-ripened cheese.</title>
        <authorList>
            <consortium name="US DOE Joint Genome Institute (JGI-PGF)"/>
            <person name="Walter F."/>
            <person name="Albersmeier A."/>
            <person name="Kalinowski J."/>
            <person name="Ruckert C."/>
        </authorList>
    </citation>
    <scope>NUCLEOTIDE SEQUENCE</scope>
    <source>
        <strain evidence="6">CGMCC 1.15367</strain>
    </source>
</reference>
<dbReference type="PRINTS" id="PR00207">
    <property type="entry name" value="FLAGELLIN"/>
</dbReference>
<dbReference type="Pfam" id="PF00669">
    <property type="entry name" value="Flagellin_N"/>
    <property type="match status" value="1"/>
</dbReference>
<dbReference type="Gene3D" id="1.20.1330.10">
    <property type="entry name" value="f41 fragment of flagellin, N-terminal domain"/>
    <property type="match status" value="1"/>
</dbReference>
<evidence type="ECO:0000256" key="2">
    <source>
        <dbReference type="ARBA" id="ARBA00023143"/>
    </source>
</evidence>
<comment type="similarity">
    <text evidence="1 3">Belongs to the bacterial flagellin family.</text>
</comment>
<dbReference type="InterPro" id="IPR001029">
    <property type="entry name" value="Flagellin_N"/>
</dbReference>
<dbReference type="SUPFAM" id="SSF64518">
    <property type="entry name" value="Phase 1 flagellin"/>
    <property type="match status" value="1"/>
</dbReference>
<proteinExistence type="inferred from homology"/>
<keyword evidence="2 3" id="KW-0975">Bacterial flagellum</keyword>
<comment type="caution">
    <text evidence="6">The sequence shown here is derived from an EMBL/GenBank/DDBJ whole genome shotgun (WGS) entry which is preliminary data.</text>
</comment>
<comment type="subcellular location">
    <subcellularLocation>
        <location evidence="3">Secreted</location>
    </subcellularLocation>
    <subcellularLocation>
        <location evidence="3">Bacterial flagellum</location>
    </subcellularLocation>
</comment>
<evidence type="ECO:0000256" key="1">
    <source>
        <dbReference type="ARBA" id="ARBA00005709"/>
    </source>
</evidence>
<reference evidence="6" key="2">
    <citation type="submission" date="2020-09" db="EMBL/GenBank/DDBJ databases">
        <authorList>
            <person name="Sun Q."/>
            <person name="Zhou Y."/>
        </authorList>
    </citation>
    <scope>NUCLEOTIDE SEQUENCE</scope>
    <source>
        <strain evidence="6">CGMCC 1.15367</strain>
    </source>
</reference>
<gene>
    <name evidence="6" type="primary">fljJ</name>
    <name evidence="6" type="ORF">GCM10011390_28910</name>
</gene>
<dbReference type="InterPro" id="IPR046358">
    <property type="entry name" value="Flagellin_C"/>
</dbReference>
<sequence length="277" mass="28263">MVSINTSSTGMASAALRSINAQLAVTQNRIATGYKVNSAADNATVWATATKIRADRSASENLKSSMSTAKAQADAASGALDQVSTLLQKIKDLATTAVNASGGATDADANQIGALITQARAIISGASINSKNLLGASTANDVSVTMNIVDGATTNLTTTLTAQDVVGSAGVLKDALKSSIAKADITATYATTTIDTAQTEIGKIAATLSGFSAGIESSMSFLDKLNDIRDSAVSGLVDADLEKESAKLNALQVKQQLAYQALAIGNSAQQNILRLFQ</sequence>
<dbReference type="GO" id="GO:0009288">
    <property type="term" value="C:bacterial-type flagellum"/>
    <property type="evidence" value="ECO:0007669"/>
    <property type="project" value="UniProtKB-SubCell"/>
</dbReference>
<feature type="domain" description="Flagellin N-terminal" evidence="4">
    <location>
        <begin position="11"/>
        <end position="136"/>
    </location>
</feature>
<protein>
    <recommendedName>
        <fullName evidence="3">Flagellin</fullName>
    </recommendedName>
</protein>
<keyword evidence="3" id="KW-0964">Secreted</keyword>
<keyword evidence="6" id="KW-0966">Cell projection</keyword>
<feature type="domain" description="Flagellin C-terminal" evidence="5">
    <location>
        <begin position="192"/>
        <end position="276"/>
    </location>
</feature>
<dbReference type="PANTHER" id="PTHR42792">
    <property type="entry name" value="FLAGELLIN"/>
    <property type="match status" value="1"/>
</dbReference>
<dbReference type="Pfam" id="PF00700">
    <property type="entry name" value="Flagellin_C"/>
    <property type="match status" value="1"/>
</dbReference>
<dbReference type="RefSeq" id="WP_188909615.1">
    <property type="nucleotide sequence ID" value="NZ_BMIQ01000004.1"/>
</dbReference>
<evidence type="ECO:0000256" key="3">
    <source>
        <dbReference type="RuleBase" id="RU362073"/>
    </source>
</evidence>
<keyword evidence="6" id="KW-0969">Cilium</keyword>
<evidence type="ECO:0000259" key="4">
    <source>
        <dbReference type="Pfam" id="PF00669"/>
    </source>
</evidence>